<feature type="transmembrane region" description="Helical" evidence="2">
    <location>
        <begin position="50"/>
        <end position="67"/>
    </location>
</feature>
<feature type="compositionally biased region" description="Basic and acidic residues" evidence="1">
    <location>
        <begin position="154"/>
        <end position="167"/>
    </location>
</feature>
<name>A0ABR7LQX4_9ACTN</name>
<dbReference type="Proteomes" id="UP000805614">
    <property type="component" value="Unassembled WGS sequence"/>
</dbReference>
<organism evidence="3 4">
    <name type="scientific">Actinomadura alba</name>
    <dbReference type="NCBI Taxonomy" id="406431"/>
    <lineage>
        <taxon>Bacteria</taxon>
        <taxon>Bacillati</taxon>
        <taxon>Actinomycetota</taxon>
        <taxon>Actinomycetes</taxon>
        <taxon>Streptosporangiales</taxon>
        <taxon>Thermomonosporaceae</taxon>
        <taxon>Actinomadura</taxon>
    </lineage>
</organism>
<evidence type="ECO:0000313" key="4">
    <source>
        <dbReference type="Proteomes" id="UP000805614"/>
    </source>
</evidence>
<comment type="caution">
    <text evidence="3">The sequence shown here is derived from an EMBL/GenBank/DDBJ whole genome shotgun (WGS) entry which is preliminary data.</text>
</comment>
<evidence type="ECO:0000256" key="2">
    <source>
        <dbReference type="SAM" id="Phobius"/>
    </source>
</evidence>
<dbReference type="EMBL" id="JABVEC010000011">
    <property type="protein sequence ID" value="MBC6467156.1"/>
    <property type="molecule type" value="Genomic_DNA"/>
</dbReference>
<feature type="transmembrane region" description="Helical" evidence="2">
    <location>
        <begin position="6"/>
        <end position="29"/>
    </location>
</feature>
<accession>A0ABR7LQX4</accession>
<protein>
    <recommendedName>
        <fullName evidence="5">DUF2269 family protein</fullName>
    </recommendedName>
</protein>
<gene>
    <name evidence="3" type="ORF">HKK74_16830</name>
</gene>
<evidence type="ECO:0000256" key="1">
    <source>
        <dbReference type="SAM" id="MobiDB-lite"/>
    </source>
</evidence>
<dbReference type="RefSeq" id="WP_187244244.1">
    <property type="nucleotide sequence ID" value="NZ_BAAAOK010000006.1"/>
</dbReference>
<keyword evidence="2" id="KW-0812">Transmembrane</keyword>
<keyword evidence="2" id="KW-1133">Transmembrane helix</keyword>
<feature type="compositionally biased region" description="Low complexity" evidence="1">
    <location>
        <begin position="112"/>
        <end position="153"/>
    </location>
</feature>
<feature type="transmembrane region" description="Helical" evidence="2">
    <location>
        <begin position="73"/>
        <end position="93"/>
    </location>
</feature>
<evidence type="ECO:0000313" key="3">
    <source>
        <dbReference type="EMBL" id="MBC6467156.1"/>
    </source>
</evidence>
<evidence type="ECO:0008006" key="5">
    <source>
        <dbReference type="Google" id="ProtNLM"/>
    </source>
</evidence>
<sequence>MSSSDRLLLILHIGFAIFTLGPLTAATMASPRYIRLRQAAVLRYLNRATRIYGLLALGIFLFGLLLADGNFSQVWLTVSMTLFIVALALLLIVERDQRKAVHALELAAAGRAPAAPEPTTTGAPEDKATGPGAPAEEPPANGTPAERAAGAKGMDARAAEAQERAAKAEPAGPPIAQVEQGRIAAISGVIALLWLVILFLMVWYGR</sequence>
<reference evidence="3 4" key="1">
    <citation type="submission" date="2020-06" db="EMBL/GenBank/DDBJ databases">
        <title>Actinomadura xiongansis sp. nov., isolated from soil of Baiyangdian.</title>
        <authorList>
            <person name="Zhang X."/>
        </authorList>
    </citation>
    <scope>NUCLEOTIDE SEQUENCE [LARGE SCALE GENOMIC DNA]</scope>
    <source>
        <strain evidence="3 4">HBUM206468</strain>
    </source>
</reference>
<feature type="region of interest" description="Disordered" evidence="1">
    <location>
        <begin position="112"/>
        <end position="171"/>
    </location>
</feature>
<keyword evidence="4" id="KW-1185">Reference proteome</keyword>
<proteinExistence type="predicted"/>
<keyword evidence="2" id="KW-0472">Membrane</keyword>
<feature type="transmembrane region" description="Helical" evidence="2">
    <location>
        <begin position="183"/>
        <end position="204"/>
    </location>
</feature>